<proteinExistence type="predicted"/>
<name>A0A0F9VGG7_9ZZZZ</name>
<organism evidence="1">
    <name type="scientific">marine sediment metagenome</name>
    <dbReference type="NCBI Taxonomy" id="412755"/>
    <lineage>
        <taxon>unclassified sequences</taxon>
        <taxon>metagenomes</taxon>
        <taxon>ecological metagenomes</taxon>
    </lineage>
</organism>
<sequence>MPKKHQTFYAAICLVLSVVSGIAGASYYVGAGQQKMNDAINTNSIKVATIKTEINQELDRFTELIVLQITQLQNATAQLNNSATSLHTEVQVLKVLVSGLEKERSN</sequence>
<gene>
    <name evidence="1" type="ORF">LCGC14_0141670</name>
</gene>
<reference evidence="1" key="1">
    <citation type="journal article" date="2015" name="Nature">
        <title>Complex archaea that bridge the gap between prokaryotes and eukaryotes.</title>
        <authorList>
            <person name="Spang A."/>
            <person name="Saw J.H."/>
            <person name="Jorgensen S.L."/>
            <person name="Zaremba-Niedzwiedzka K."/>
            <person name="Martijn J."/>
            <person name="Lind A.E."/>
            <person name="van Eijk R."/>
            <person name="Schleper C."/>
            <person name="Guy L."/>
            <person name="Ettema T.J."/>
        </authorList>
    </citation>
    <scope>NUCLEOTIDE SEQUENCE</scope>
</reference>
<accession>A0A0F9VGG7</accession>
<comment type="caution">
    <text evidence="1">The sequence shown here is derived from an EMBL/GenBank/DDBJ whole genome shotgun (WGS) entry which is preliminary data.</text>
</comment>
<protein>
    <submittedName>
        <fullName evidence="1">Uncharacterized protein</fullName>
    </submittedName>
</protein>
<evidence type="ECO:0000313" key="1">
    <source>
        <dbReference type="EMBL" id="KKN98922.1"/>
    </source>
</evidence>
<dbReference type="AlphaFoldDB" id="A0A0F9VGG7"/>
<dbReference type="EMBL" id="LAZR01000049">
    <property type="protein sequence ID" value="KKN98922.1"/>
    <property type="molecule type" value="Genomic_DNA"/>
</dbReference>